<comment type="caution">
    <text evidence="4">The sequence shown here is derived from an EMBL/GenBank/DDBJ whole genome shotgun (WGS) entry which is preliminary data.</text>
</comment>
<dbReference type="InterPro" id="IPR002509">
    <property type="entry name" value="NODB_dom"/>
</dbReference>
<gene>
    <name evidence="4" type="ORF">ACFQ4B_18605</name>
</gene>
<evidence type="ECO:0000259" key="3">
    <source>
        <dbReference type="PROSITE" id="PS51677"/>
    </source>
</evidence>
<keyword evidence="5" id="KW-1185">Reference proteome</keyword>
<dbReference type="RefSeq" id="WP_345593486.1">
    <property type="nucleotide sequence ID" value="NZ_BAABJG010000045.1"/>
</dbReference>
<protein>
    <submittedName>
        <fullName evidence="4">Polysaccharide deacetylase family protein</fullName>
        <ecNumber evidence="4">3.-.-.-</ecNumber>
    </submittedName>
</protein>
<dbReference type="PROSITE" id="PS51677">
    <property type="entry name" value="NODB"/>
    <property type="match status" value="1"/>
</dbReference>
<dbReference type="Proteomes" id="UP001597180">
    <property type="component" value="Unassembled WGS sequence"/>
</dbReference>
<dbReference type="EMBL" id="JBHTLU010000022">
    <property type="protein sequence ID" value="MFD1222136.1"/>
    <property type="molecule type" value="Genomic_DNA"/>
</dbReference>
<keyword evidence="2" id="KW-0732">Signal</keyword>
<name>A0ABW3UQR8_9BACL</name>
<dbReference type="PANTHER" id="PTHR34216:SF3">
    <property type="entry name" value="POLY-BETA-1,6-N-ACETYL-D-GLUCOSAMINE N-DEACETYLASE"/>
    <property type="match status" value="1"/>
</dbReference>
<accession>A0ABW3UQR8</accession>
<dbReference type="InterPro" id="IPR051398">
    <property type="entry name" value="Polysacch_Deacetylase"/>
</dbReference>
<dbReference type="InterPro" id="IPR011330">
    <property type="entry name" value="Glyco_hydro/deAcase_b/a-brl"/>
</dbReference>
<reference evidence="5" key="1">
    <citation type="journal article" date="2019" name="Int. J. Syst. Evol. Microbiol.">
        <title>The Global Catalogue of Microorganisms (GCM) 10K type strain sequencing project: providing services to taxonomists for standard genome sequencing and annotation.</title>
        <authorList>
            <consortium name="The Broad Institute Genomics Platform"/>
            <consortium name="The Broad Institute Genome Sequencing Center for Infectious Disease"/>
            <person name="Wu L."/>
            <person name="Ma J."/>
        </authorList>
    </citation>
    <scope>NUCLEOTIDE SEQUENCE [LARGE SCALE GENOMIC DNA]</scope>
    <source>
        <strain evidence="5">CCUG 53270</strain>
    </source>
</reference>
<dbReference type="GO" id="GO:0016787">
    <property type="term" value="F:hydrolase activity"/>
    <property type="evidence" value="ECO:0007669"/>
    <property type="project" value="UniProtKB-KW"/>
</dbReference>
<dbReference type="CDD" id="cd10918">
    <property type="entry name" value="CE4_NodB_like_5s_6s"/>
    <property type="match status" value="1"/>
</dbReference>
<dbReference type="Pfam" id="PF01522">
    <property type="entry name" value="Polysacc_deac_1"/>
    <property type="match status" value="1"/>
</dbReference>
<dbReference type="PANTHER" id="PTHR34216">
    <property type="match status" value="1"/>
</dbReference>
<dbReference type="EC" id="3.-.-.-" evidence="4"/>
<comment type="subcellular location">
    <subcellularLocation>
        <location evidence="1">Secreted</location>
    </subcellularLocation>
</comment>
<evidence type="ECO:0000256" key="1">
    <source>
        <dbReference type="ARBA" id="ARBA00004613"/>
    </source>
</evidence>
<dbReference type="SUPFAM" id="SSF88713">
    <property type="entry name" value="Glycoside hydrolase/deacetylase"/>
    <property type="match status" value="1"/>
</dbReference>
<evidence type="ECO:0000313" key="4">
    <source>
        <dbReference type="EMBL" id="MFD1222136.1"/>
    </source>
</evidence>
<feature type="domain" description="NodB homology" evidence="3">
    <location>
        <begin position="92"/>
        <end position="289"/>
    </location>
</feature>
<evidence type="ECO:0000256" key="2">
    <source>
        <dbReference type="ARBA" id="ARBA00022729"/>
    </source>
</evidence>
<organism evidence="4 5">
    <name type="scientific">Paenibacillus vulneris</name>
    <dbReference type="NCBI Taxonomy" id="1133364"/>
    <lineage>
        <taxon>Bacteria</taxon>
        <taxon>Bacillati</taxon>
        <taxon>Bacillota</taxon>
        <taxon>Bacilli</taxon>
        <taxon>Bacillales</taxon>
        <taxon>Paenibacillaceae</taxon>
        <taxon>Paenibacillus</taxon>
    </lineage>
</organism>
<evidence type="ECO:0000313" key="5">
    <source>
        <dbReference type="Proteomes" id="UP001597180"/>
    </source>
</evidence>
<keyword evidence="4" id="KW-0378">Hydrolase</keyword>
<sequence length="289" mass="33160">MRSLSFLWKTGLAIGVASLLLLFSIYQWGSYSYTQQVAVLAYHHLSHDEQSNVTITPQLFREQLSFLRQKGYHFITLDQFKQFIEGGSVPNKAVLVTFDDGYESFYTYGYPILKELGIPAVNFVVTKDLHHPKRPHLPSLSQEEIRTMALETKDIDFQCHSHDMHAKMNGRPHLTSLLHREGAAETPEEYRQRVLKDTNACIRNLYELHSEPVDSYAYPFGMYHQEATELIRQAGIKYAFTVASHMAIRADDPMQIPRINAGNPSITPESLHQTIMRRAIARKLPVTRL</sequence>
<proteinExistence type="predicted"/>
<dbReference type="Gene3D" id="3.20.20.370">
    <property type="entry name" value="Glycoside hydrolase/deacetylase"/>
    <property type="match status" value="1"/>
</dbReference>